<reference evidence="3 4" key="1">
    <citation type="journal article" date="2007" name="Nature">
        <title>Genome of the marsupial Monodelphis domestica reveals innovation in non-coding sequences.</title>
        <authorList>
            <person name="Mikkelsen T.S."/>
            <person name="Wakefield M.J."/>
            <person name="Aken B."/>
            <person name="Amemiya C.T."/>
            <person name="Chang J.L."/>
            <person name="Duke S."/>
            <person name="Garber M."/>
            <person name="Gentles A.J."/>
            <person name="Goodstadt L."/>
            <person name="Heger A."/>
            <person name="Jurka J."/>
            <person name="Kamal M."/>
            <person name="Mauceli E."/>
            <person name="Searle S.M."/>
            <person name="Sharpe T."/>
            <person name="Baker M.L."/>
            <person name="Batzer M.A."/>
            <person name="Benos P.V."/>
            <person name="Belov K."/>
            <person name="Clamp M."/>
            <person name="Cook A."/>
            <person name="Cuff J."/>
            <person name="Das R."/>
            <person name="Davidow L."/>
            <person name="Deakin J.E."/>
            <person name="Fazzari M.J."/>
            <person name="Glass J.L."/>
            <person name="Grabherr M."/>
            <person name="Greally J.M."/>
            <person name="Gu W."/>
            <person name="Hore T.A."/>
            <person name="Huttley G.A."/>
            <person name="Kleber M."/>
            <person name="Jirtle R.L."/>
            <person name="Koina E."/>
            <person name="Lee J.T."/>
            <person name="Mahony S."/>
            <person name="Marra M.A."/>
            <person name="Miller R.D."/>
            <person name="Nicholls R.D."/>
            <person name="Oda M."/>
            <person name="Papenfuss A.T."/>
            <person name="Parra Z.E."/>
            <person name="Pollock D.D."/>
            <person name="Ray D.A."/>
            <person name="Schein J.E."/>
            <person name="Speed T.P."/>
            <person name="Thompson K."/>
            <person name="VandeBerg J.L."/>
            <person name="Wade C.M."/>
            <person name="Walker J.A."/>
            <person name="Waters P.D."/>
            <person name="Webber C."/>
            <person name="Weidman J.R."/>
            <person name="Xie X."/>
            <person name="Zody M.C."/>
            <person name="Baldwin J."/>
            <person name="Abdouelleil A."/>
            <person name="Abdulkadir J."/>
            <person name="Abebe A."/>
            <person name="Abera B."/>
            <person name="Abreu J."/>
            <person name="Acer S.C."/>
            <person name="Aftuck L."/>
            <person name="Alexander A."/>
            <person name="An P."/>
            <person name="Anderson E."/>
            <person name="Anderson S."/>
            <person name="Arachi H."/>
            <person name="Azer M."/>
            <person name="Bachantsang P."/>
            <person name="Barry A."/>
            <person name="Bayul T."/>
            <person name="Berlin A."/>
            <person name="Bessette D."/>
            <person name="Bloom T."/>
            <person name="Bloom T."/>
            <person name="Boguslavskiy L."/>
            <person name="Bonnet C."/>
            <person name="Boukhgalter B."/>
            <person name="Bourzgui I."/>
            <person name="Brown A."/>
            <person name="Cahill P."/>
            <person name="Channer S."/>
            <person name="Cheshatsang Y."/>
            <person name="Chuda L."/>
            <person name="Citroen M."/>
            <person name="Collymore A."/>
            <person name="Cooke P."/>
            <person name="Costello M."/>
            <person name="D'Aco K."/>
            <person name="Daza R."/>
            <person name="De Haan G."/>
            <person name="DeGray S."/>
            <person name="DeMaso C."/>
            <person name="Dhargay N."/>
            <person name="Dooley K."/>
            <person name="Dooley E."/>
            <person name="Doricent M."/>
            <person name="Dorje P."/>
            <person name="Dorjee K."/>
            <person name="Dupes A."/>
            <person name="Elong R."/>
            <person name="Falk J."/>
            <person name="Farina A."/>
            <person name="Faro S."/>
            <person name="Ferguson D."/>
            <person name="Fisher S."/>
            <person name="Foley C.D."/>
            <person name="Franke A."/>
            <person name="Friedrich D."/>
            <person name="Gadbois L."/>
            <person name="Gearin G."/>
            <person name="Gearin C.R."/>
            <person name="Giannoukos G."/>
            <person name="Goode T."/>
            <person name="Graham J."/>
            <person name="Grandbois E."/>
            <person name="Grewal S."/>
            <person name="Gyaltsen K."/>
            <person name="Hafez N."/>
            <person name="Hagos B."/>
            <person name="Hall J."/>
            <person name="Henson C."/>
            <person name="Hollinger A."/>
            <person name="Honan T."/>
            <person name="Huard M.D."/>
            <person name="Hughes L."/>
            <person name="Hurhula B."/>
            <person name="Husby M.E."/>
            <person name="Kamat A."/>
            <person name="Kanga B."/>
            <person name="Kashin S."/>
            <person name="Khazanovich D."/>
            <person name="Kisner P."/>
            <person name="Lance K."/>
            <person name="Lara M."/>
            <person name="Lee W."/>
            <person name="Lennon N."/>
            <person name="Letendre F."/>
            <person name="LeVine R."/>
            <person name="Lipovsky A."/>
            <person name="Liu X."/>
            <person name="Liu J."/>
            <person name="Liu S."/>
            <person name="Lokyitsang T."/>
            <person name="Lokyitsang Y."/>
            <person name="Lubonja R."/>
            <person name="Lui A."/>
            <person name="MacDonald P."/>
            <person name="Magnisalis V."/>
            <person name="Maru K."/>
            <person name="Matthews C."/>
            <person name="McCusker W."/>
            <person name="McDonough S."/>
            <person name="Mehta T."/>
            <person name="Meldrim J."/>
            <person name="Meneus L."/>
            <person name="Mihai O."/>
            <person name="Mihalev A."/>
            <person name="Mihova T."/>
            <person name="Mittelman R."/>
            <person name="Mlenga V."/>
            <person name="Montmayeur A."/>
            <person name="Mulrain L."/>
            <person name="Navidi A."/>
            <person name="Naylor J."/>
            <person name="Negash T."/>
            <person name="Nguyen T."/>
            <person name="Nguyen N."/>
            <person name="Nicol R."/>
            <person name="Norbu C."/>
            <person name="Norbu N."/>
            <person name="Novod N."/>
            <person name="O'Neill B."/>
            <person name="Osman S."/>
            <person name="Markiewicz E."/>
            <person name="Oyono O.L."/>
            <person name="Patti C."/>
            <person name="Phunkhang P."/>
            <person name="Pierre F."/>
            <person name="Priest M."/>
            <person name="Raghuraman S."/>
            <person name="Rege F."/>
            <person name="Reyes R."/>
            <person name="Rise C."/>
            <person name="Rogov P."/>
            <person name="Ross K."/>
            <person name="Ryan E."/>
            <person name="Settipalli S."/>
            <person name="Shea T."/>
            <person name="Sherpa N."/>
            <person name="Shi L."/>
            <person name="Shih D."/>
            <person name="Sparrow T."/>
            <person name="Spaulding J."/>
            <person name="Stalker J."/>
            <person name="Stange-Thomann N."/>
            <person name="Stavropoulos S."/>
            <person name="Stone C."/>
            <person name="Strader C."/>
            <person name="Tesfaye S."/>
            <person name="Thomson T."/>
            <person name="Thoulutsang Y."/>
            <person name="Thoulutsang D."/>
            <person name="Topham K."/>
            <person name="Topping I."/>
            <person name="Tsamla T."/>
            <person name="Vassiliev H."/>
            <person name="Vo A."/>
            <person name="Wangchuk T."/>
            <person name="Wangdi T."/>
            <person name="Weiand M."/>
            <person name="Wilkinson J."/>
            <person name="Wilson A."/>
            <person name="Yadav S."/>
            <person name="Young G."/>
            <person name="Yu Q."/>
            <person name="Zembek L."/>
            <person name="Zhong D."/>
            <person name="Zimmer A."/>
            <person name="Zwirko Z."/>
            <person name="Jaffe D.B."/>
            <person name="Alvarez P."/>
            <person name="Brockman W."/>
            <person name="Butler J."/>
            <person name="Chin C."/>
            <person name="Gnerre S."/>
            <person name="MacCallum I."/>
            <person name="Graves J.A."/>
            <person name="Ponting C.P."/>
            <person name="Breen M."/>
            <person name="Samollow P.B."/>
            <person name="Lander E.S."/>
            <person name="Lindblad-Toh K."/>
        </authorList>
    </citation>
    <scope>NUCLEOTIDE SEQUENCE [LARGE SCALE GENOMIC DNA]</scope>
</reference>
<dbReference type="InterPro" id="IPR009263">
    <property type="entry name" value="SERTA_dom"/>
</dbReference>
<name>F6TWQ4_MONDO</name>
<dbReference type="Bgee" id="ENSMODG00000023729">
    <property type="expression patterns" value="Expressed in lung and 19 other cell types or tissues"/>
</dbReference>
<protein>
    <recommendedName>
        <fullName evidence="2">SERTA domain-containing protein</fullName>
    </recommendedName>
</protein>
<dbReference type="InterPro" id="IPR052262">
    <property type="entry name" value="E2F-SERTA_domain_protein"/>
</dbReference>
<keyword evidence="4" id="KW-1185">Reference proteome</keyword>
<accession>F6TWQ4</accession>
<sequence>MLGKGVKLKREEEEEEDLTSQDWWLEETTPSPNPEEGASPAPLPPSSLFNLSIFKLHHGLRRGEPDLRHLVLVVNTLRRIQSSMALEPSPPEPPCPAPVDPLPVAPDAPLCTSVSALLDDLSHIEGLCDTQTSFSEDIPLSRPPETGLDPGRPAPLGSLELLLEDGLEGLFDDIDTSMYDCELWPNLKTDSGETEDKIQGQGLDVSELDYLMDVLVGTQTLPPMGSFSFLGPREGRWEGGFG</sequence>
<dbReference type="GO" id="GO:0005737">
    <property type="term" value="C:cytoplasm"/>
    <property type="evidence" value="ECO:0000318"/>
    <property type="project" value="GO_Central"/>
</dbReference>
<dbReference type="Proteomes" id="UP000002280">
    <property type="component" value="Chromosome 4"/>
</dbReference>
<dbReference type="Pfam" id="PF06031">
    <property type="entry name" value="SERTA"/>
    <property type="match status" value="1"/>
</dbReference>
<reference evidence="3" key="2">
    <citation type="submission" date="2025-08" db="UniProtKB">
        <authorList>
            <consortium name="Ensembl"/>
        </authorList>
    </citation>
    <scope>IDENTIFICATION</scope>
</reference>
<dbReference type="GO" id="GO:0003713">
    <property type="term" value="F:transcription coactivator activity"/>
    <property type="evidence" value="ECO:0000318"/>
    <property type="project" value="GO_Central"/>
</dbReference>
<dbReference type="FunCoup" id="F6TWQ4">
    <property type="interactions" value="386"/>
</dbReference>
<evidence type="ECO:0000259" key="2">
    <source>
        <dbReference type="PROSITE" id="PS51053"/>
    </source>
</evidence>
<dbReference type="PANTHER" id="PTHR16277:SF12">
    <property type="entry name" value="SERTA DOMAIN-CONTAINING PROTEIN 1"/>
    <property type="match status" value="1"/>
</dbReference>
<dbReference type="HOGENOM" id="CLU_1229598_0_0_1"/>
<organism evidence="3 4">
    <name type="scientific">Monodelphis domestica</name>
    <name type="common">Gray short-tailed opossum</name>
    <dbReference type="NCBI Taxonomy" id="13616"/>
    <lineage>
        <taxon>Eukaryota</taxon>
        <taxon>Metazoa</taxon>
        <taxon>Chordata</taxon>
        <taxon>Craniata</taxon>
        <taxon>Vertebrata</taxon>
        <taxon>Euteleostomi</taxon>
        <taxon>Mammalia</taxon>
        <taxon>Metatheria</taxon>
        <taxon>Didelphimorphia</taxon>
        <taxon>Didelphidae</taxon>
        <taxon>Monodelphis</taxon>
    </lineage>
</organism>
<evidence type="ECO:0000313" key="3">
    <source>
        <dbReference type="Ensembl" id="ENSMODP00000031390.2"/>
    </source>
</evidence>
<dbReference type="GeneTree" id="ENSGT00530000063867"/>
<dbReference type="InParanoid" id="F6TWQ4"/>
<dbReference type="AlphaFoldDB" id="F6TWQ4"/>
<dbReference type="Ensembl" id="ENSMODT00000032963.2">
    <property type="protein sequence ID" value="ENSMODP00000031390.2"/>
    <property type="gene ID" value="ENSMODG00000023729.2"/>
</dbReference>
<evidence type="ECO:0000256" key="1">
    <source>
        <dbReference type="SAM" id="MobiDB-lite"/>
    </source>
</evidence>
<proteinExistence type="predicted"/>
<dbReference type="GO" id="GO:0005634">
    <property type="term" value="C:nucleus"/>
    <property type="evidence" value="ECO:0000318"/>
    <property type="project" value="GO_Central"/>
</dbReference>
<evidence type="ECO:0000313" key="4">
    <source>
        <dbReference type="Proteomes" id="UP000002280"/>
    </source>
</evidence>
<dbReference type="PANTHER" id="PTHR16277">
    <property type="entry name" value="CELL DIVISION CYCLE ASSOCIATED PROTEIN 4/SERTA DOMAIN-CONTAINING PROTEIN 2"/>
    <property type="match status" value="1"/>
</dbReference>
<dbReference type="eggNOG" id="ENOG502S52T">
    <property type="taxonomic scope" value="Eukaryota"/>
</dbReference>
<dbReference type="OMA" id="LAVDTWW"/>
<dbReference type="STRING" id="13616.ENSMODP00000031390"/>
<reference evidence="3" key="3">
    <citation type="submission" date="2025-09" db="UniProtKB">
        <authorList>
            <consortium name="Ensembl"/>
        </authorList>
    </citation>
    <scope>IDENTIFICATION</scope>
</reference>
<feature type="domain" description="SERTA" evidence="2">
    <location>
        <begin position="41"/>
        <end position="88"/>
    </location>
</feature>
<dbReference type="PROSITE" id="PS51053">
    <property type="entry name" value="SERTA"/>
    <property type="match status" value="1"/>
</dbReference>
<feature type="region of interest" description="Disordered" evidence="1">
    <location>
        <begin position="1"/>
        <end position="44"/>
    </location>
</feature>